<dbReference type="AlphaFoldDB" id="A0AAN9TC98"/>
<reference evidence="1 2" key="1">
    <citation type="submission" date="2024-03" db="EMBL/GenBank/DDBJ databases">
        <title>Adaptation during the transition from Ophiocordyceps entomopathogen to insect associate is accompanied by gene loss and intensified selection.</title>
        <authorList>
            <person name="Ward C.M."/>
            <person name="Onetto C.A."/>
            <person name="Borneman A.R."/>
        </authorList>
    </citation>
    <scope>NUCLEOTIDE SEQUENCE [LARGE SCALE GENOMIC DNA]</scope>
    <source>
        <strain evidence="1">AWRI1</strain>
        <tissue evidence="1">Single Adult Female</tissue>
    </source>
</reference>
<proteinExistence type="predicted"/>
<dbReference type="PANTHER" id="PTHR48174">
    <property type="entry name" value="DUF946 FAMILY PROTEIN"/>
    <property type="match status" value="1"/>
</dbReference>
<name>A0AAN9TC98_9HEMI</name>
<dbReference type="PANTHER" id="PTHR48174:SF5">
    <property type="entry name" value="VACUOLAR PROTEIN SORTING-ASSOCIATED PROTEIN 62"/>
    <property type="match status" value="1"/>
</dbReference>
<accession>A0AAN9TC98</accession>
<sequence>MVQKWAPLVWLAPGEKFFPIEVTHFLRYVTVPSKDGEFQTLPIGPKSEQMFLVTKSNIDDLLQDATSVIYGQNPNITNVPVYAFISECGCQHFHVTYWFFFPYSQGKTMCTLDMGMLGPVPIPHFNNQCFGSLREYGSHVGDWEHTSFMFKGKEEPEEMYVSAHDAGAFYKYDSNAKVFVFSRQEIRKGFIQRPTFPPTVTLFTDKNGFHPILFAARGSHGLWTAPGKHKYVRLPRLYDVSGYGTPWKTWNQIEILNISRKLPQWMYFLGKWGNPREKCHPLSRMGINICQITDGPSGIPKKRQNFVCDEIPELATNNAGK</sequence>
<dbReference type="InterPro" id="IPR009291">
    <property type="entry name" value="Vps62"/>
</dbReference>
<dbReference type="EMBL" id="JBBCAQ010000035">
    <property type="protein sequence ID" value="KAK7578166.1"/>
    <property type="molecule type" value="Genomic_DNA"/>
</dbReference>
<comment type="caution">
    <text evidence="1">The sequence shown here is derived from an EMBL/GenBank/DDBJ whole genome shotgun (WGS) entry which is preliminary data.</text>
</comment>
<keyword evidence="2" id="KW-1185">Reference proteome</keyword>
<evidence type="ECO:0008006" key="3">
    <source>
        <dbReference type="Google" id="ProtNLM"/>
    </source>
</evidence>
<gene>
    <name evidence="1" type="ORF">V9T40_010371</name>
</gene>
<dbReference type="Pfam" id="PF06101">
    <property type="entry name" value="Vps62"/>
    <property type="match status" value="1"/>
</dbReference>
<evidence type="ECO:0000313" key="1">
    <source>
        <dbReference type="EMBL" id="KAK7578166.1"/>
    </source>
</evidence>
<protein>
    <recommendedName>
        <fullName evidence="3">Vacuolar protein sorting-associated protein 62</fullName>
    </recommendedName>
</protein>
<evidence type="ECO:0000313" key="2">
    <source>
        <dbReference type="Proteomes" id="UP001367676"/>
    </source>
</evidence>
<organism evidence="1 2">
    <name type="scientific">Parthenolecanium corni</name>
    <dbReference type="NCBI Taxonomy" id="536013"/>
    <lineage>
        <taxon>Eukaryota</taxon>
        <taxon>Metazoa</taxon>
        <taxon>Ecdysozoa</taxon>
        <taxon>Arthropoda</taxon>
        <taxon>Hexapoda</taxon>
        <taxon>Insecta</taxon>
        <taxon>Pterygota</taxon>
        <taxon>Neoptera</taxon>
        <taxon>Paraneoptera</taxon>
        <taxon>Hemiptera</taxon>
        <taxon>Sternorrhyncha</taxon>
        <taxon>Coccoidea</taxon>
        <taxon>Coccidae</taxon>
        <taxon>Parthenolecanium</taxon>
    </lineage>
</organism>
<dbReference type="Proteomes" id="UP001367676">
    <property type="component" value="Unassembled WGS sequence"/>
</dbReference>